<dbReference type="InterPro" id="IPR023577">
    <property type="entry name" value="CYTH_domain"/>
</dbReference>
<dbReference type="Gene3D" id="2.40.320.10">
    <property type="entry name" value="Hypothetical Protein Pfu-838710-001"/>
    <property type="match status" value="1"/>
</dbReference>
<proteinExistence type="predicted"/>
<accession>A0A1B6DSD7</accession>
<feature type="domain" description="CYTH" evidence="1">
    <location>
        <begin position="5"/>
        <end position="145"/>
    </location>
</feature>
<organism evidence="2">
    <name type="scientific">Clastoptera arizonana</name>
    <name type="common">Arizona spittle bug</name>
    <dbReference type="NCBI Taxonomy" id="38151"/>
    <lineage>
        <taxon>Eukaryota</taxon>
        <taxon>Metazoa</taxon>
        <taxon>Ecdysozoa</taxon>
        <taxon>Arthropoda</taxon>
        <taxon>Hexapoda</taxon>
        <taxon>Insecta</taxon>
        <taxon>Pterygota</taxon>
        <taxon>Neoptera</taxon>
        <taxon>Paraneoptera</taxon>
        <taxon>Hemiptera</taxon>
        <taxon>Auchenorrhyncha</taxon>
        <taxon>Cercopoidea</taxon>
        <taxon>Clastopteridae</taxon>
        <taxon>Clastoptera</taxon>
    </lineage>
</organism>
<dbReference type="SUPFAM" id="SSF55154">
    <property type="entry name" value="CYTH-like phosphatases"/>
    <property type="match status" value="1"/>
</dbReference>
<name>A0A1B6DSD7_9HEMI</name>
<dbReference type="InterPro" id="IPR008173">
    <property type="entry name" value="Adenylyl_cyclase_CyaB"/>
</dbReference>
<protein>
    <recommendedName>
        <fullName evidence="1">CYTH domain-containing protein</fullName>
    </recommendedName>
</protein>
<dbReference type="AlphaFoldDB" id="A0A1B6DSD7"/>
<dbReference type="PANTHER" id="PTHR21028:SF2">
    <property type="entry name" value="CYTH DOMAIN-CONTAINING PROTEIN"/>
    <property type="match status" value="1"/>
</dbReference>
<dbReference type="CDD" id="cd07890">
    <property type="entry name" value="CYTH-like_AC_IV-like"/>
    <property type="match status" value="1"/>
</dbReference>
<dbReference type="GO" id="GO:0016462">
    <property type="term" value="F:pyrophosphatase activity"/>
    <property type="evidence" value="ECO:0007669"/>
    <property type="project" value="UniProtKB-ARBA"/>
</dbReference>
<evidence type="ECO:0000313" key="2">
    <source>
        <dbReference type="EMBL" id="JAS28591.1"/>
    </source>
</evidence>
<reference evidence="2" key="1">
    <citation type="submission" date="2015-12" db="EMBL/GenBank/DDBJ databases">
        <title>De novo transcriptome assembly of four potential Pierce s Disease insect vectors from Arizona vineyards.</title>
        <authorList>
            <person name="Tassone E.E."/>
        </authorList>
    </citation>
    <scope>NUCLEOTIDE SEQUENCE</scope>
</reference>
<evidence type="ECO:0000259" key="1">
    <source>
        <dbReference type="PROSITE" id="PS51707"/>
    </source>
</evidence>
<dbReference type="PANTHER" id="PTHR21028">
    <property type="entry name" value="SI:CH211-156B7.4"/>
    <property type="match status" value="1"/>
</dbReference>
<sequence>MDKTSRNIEIKAKVLNPEHFINKVNIISNSEGKEFSQVDVFFNVANGRLKLRKEKDDYCLIFYDRPDTDGPKLSKFNKCYVSDGEGLQTTLIAALGIKGVVKKLRRLFLIGQTRVHLDNVDGLGNFMELEVKFKTLNLIYFTQYV</sequence>
<dbReference type="Pfam" id="PF01928">
    <property type="entry name" value="CYTH"/>
    <property type="match status" value="1"/>
</dbReference>
<gene>
    <name evidence="2" type="ORF">g.9577</name>
</gene>
<dbReference type="InterPro" id="IPR033469">
    <property type="entry name" value="CYTH-like_dom_sf"/>
</dbReference>
<dbReference type="EMBL" id="GEDC01008707">
    <property type="protein sequence ID" value="JAS28591.1"/>
    <property type="molecule type" value="Transcribed_RNA"/>
</dbReference>
<dbReference type="PROSITE" id="PS51707">
    <property type="entry name" value="CYTH"/>
    <property type="match status" value="1"/>
</dbReference>